<keyword evidence="8" id="KW-0812">Transmembrane</keyword>
<keyword evidence="11 20" id="KW-0547">Nucleotide-binding</keyword>
<evidence type="ECO:0000256" key="7">
    <source>
        <dbReference type="ARBA" id="ARBA00022679"/>
    </source>
</evidence>
<keyword evidence="12" id="KW-0418">Kinase</keyword>
<dbReference type="Pfam" id="PF07714">
    <property type="entry name" value="PK_Tyr_Ser-Thr"/>
    <property type="match status" value="1"/>
</dbReference>
<dbReference type="InterPro" id="IPR011009">
    <property type="entry name" value="Kinase-like_dom_sf"/>
</dbReference>
<keyword evidence="7" id="KW-0808">Transferase</keyword>
<evidence type="ECO:0000256" key="14">
    <source>
        <dbReference type="ARBA" id="ARBA00022989"/>
    </source>
</evidence>
<evidence type="ECO:0000256" key="12">
    <source>
        <dbReference type="ARBA" id="ARBA00022777"/>
    </source>
</evidence>
<comment type="subcellular location">
    <subcellularLocation>
        <location evidence="1">Cell membrane</location>
        <topology evidence="1">Single-pass membrane protein</topology>
    </subcellularLocation>
</comment>
<dbReference type="Proteomes" id="UP000235145">
    <property type="component" value="Unassembled WGS sequence"/>
</dbReference>
<evidence type="ECO:0000256" key="15">
    <source>
        <dbReference type="ARBA" id="ARBA00023136"/>
    </source>
</evidence>
<comment type="catalytic activity">
    <reaction evidence="18">
        <text>L-threonyl-[protein] + ATP = O-phospho-L-threonyl-[protein] + ADP + H(+)</text>
        <dbReference type="Rhea" id="RHEA:46608"/>
        <dbReference type="Rhea" id="RHEA-COMP:11060"/>
        <dbReference type="Rhea" id="RHEA-COMP:11605"/>
        <dbReference type="ChEBI" id="CHEBI:15378"/>
        <dbReference type="ChEBI" id="CHEBI:30013"/>
        <dbReference type="ChEBI" id="CHEBI:30616"/>
        <dbReference type="ChEBI" id="CHEBI:61977"/>
        <dbReference type="ChEBI" id="CHEBI:456216"/>
        <dbReference type="EC" id="2.7.11.1"/>
    </reaction>
</comment>
<organism evidence="23 24">
    <name type="scientific">Lactuca sativa</name>
    <name type="common">Garden lettuce</name>
    <dbReference type="NCBI Taxonomy" id="4236"/>
    <lineage>
        <taxon>Eukaryota</taxon>
        <taxon>Viridiplantae</taxon>
        <taxon>Streptophyta</taxon>
        <taxon>Embryophyta</taxon>
        <taxon>Tracheophyta</taxon>
        <taxon>Spermatophyta</taxon>
        <taxon>Magnoliopsida</taxon>
        <taxon>eudicotyledons</taxon>
        <taxon>Gunneridae</taxon>
        <taxon>Pentapetalae</taxon>
        <taxon>asterids</taxon>
        <taxon>campanulids</taxon>
        <taxon>Asterales</taxon>
        <taxon>Asteraceae</taxon>
        <taxon>Cichorioideae</taxon>
        <taxon>Cichorieae</taxon>
        <taxon>Lactucinae</taxon>
        <taxon>Lactuca</taxon>
    </lineage>
</organism>
<evidence type="ECO:0000256" key="6">
    <source>
        <dbReference type="ARBA" id="ARBA00022614"/>
    </source>
</evidence>
<feature type="region of interest" description="Disordered" evidence="21">
    <location>
        <begin position="348"/>
        <end position="367"/>
    </location>
</feature>
<dbReference type="InterPro" id="IPR017441">
    <property type="entry name" value="Protein_kinase_ATP_BS"/>
</dbReference>
<evidence type="ECO:0000256" key="18">
    <source>
        <dbReference type="ARBA" id="ARBA00047899"/>
    </source>
</evidence>
<keyword evidence="3" id="KW-1003">Cell membrane</keyword>
<keyword evidence="17" id="KW-0325">Glycoprotein</keyword>
<evidence type="ECO:0000256" key="9">
    <source>
        <dbReference type="ARBA" id="ARBA00022729"/>
    </source>
</evidence>
<dbReference type="InterPro" id="IPR045272">
    <property type="entry name" value="ANXUR1/2-like"/>
</dbReference>
<keyword evidence="24" id="KW-1185">Reference proteome</keyword>
<comment type="caution">
    <text evidence="23">The sequence shown here is derived from an EMBL/GenBank/DDBJ whole genome shotgun (WGS) entry which is preliminary data.</text>
</comment>
<keyword evidence="10" id="KW-0677">Repeat</keyword>
<evidence type="ECO:0000313" key="24">
    <source>
        <dbReference type="Proteomes" id="UP000235145"/>
    </source>
</evidence>
<evidence type="ECO:0000256" key="17">
    <source>
        <dbReference type="ARBA" id="ARBA00023180"/>
    </source>
</evidence>
<dbReference type="InterPro" id="IPR008271">
    <property type="entry name" value="Ser/Thr_kinase_AS"/>
</dbReference>
<keyword evidence="5" id="KW-0597">Phosphoprotein</keyword>
<evidence type="ECO:0000256" key="4">
    <source>
        <dbReference type="ARBA" id="ARBA00022527"/>
    </source>
</evidence>
<feature type="domain" description="Protein kinase" evidence="22">
    <location>
        <begin position="27"/>
        <end position="293"/>
    </location>
</feature>
<dbReference type="GO" id="GO:0004714">
    <property type="term" value="F:transmembrane receptor protein tyrosine kinase activity"/>
    <property type="evidence" value="ECO:0007669"/>
    <property type="project" value="InterPro"/>
</dbReference>
<keyword evidence="16" id="KW-0675">Receptor</keyword>
<dbReference type="EMBL" id="NBSK02000001">
    <property type="protein sequence ID" value="KAJ0225867.1"/>
    <property type="molecule type" value="Genomic_DNA"/>
</dbReference>
<protein>
    <recommendedName>
        <fullName evidence="2">non-specific serine/threonine protein kinase</fullName>
        <ecNumber evidence="2">2.7.11.1</ecNumber>
    </recommendedName>
</protein>
<dbReference type="PROSITE" id="PS00107">
    <property type="entry name" value="PROTEIN_KINASE_ATP"/>
    <property type="match status" value="1"/>
</dbReference>
<evidence type="ECO:0000256" key="13">
    <source>
        <dbReference type="ARBA" id="ARBA00022840"/>
    </source>
</evidence>
<keyword evidence="15" id="KW-0472">Membrane</keyword>
<evidence type="ECO:0000256" key="10">
    <source>
        <dbReference type="ARBA" id="ARBA00022737"/>
    </source>
</evidence>
<evidence type="ECO:0000256" key="8">
    <source>
        <dbReference type="ARBA" id="ARBA00022692"/>
    </source>
</evidence>
<dbReference type="PROSITE" id="PS00108">
    <property type="entry name" value="PROTEIN_KINASE_ST"/>
    <property type="match status" value="2"/>
</dbReference>
<dbReference type="Gene3D" id="3.30.200.20">
    <property type="entry name" value="Phosphorylase Kinase, domain 1"/>
    <property type="match status" value="3"/>
</dbReference>
<evidence type="ECO:0000313" key="23">
    <source>
        <dbReference type="EMBL" id="KAJ0225867.1"/>
    </source>
</evidence>
<dbReference type="EC" id="2.7.11.1" evidence="2"/>
<feature type="domain" description="Protein kinase" evidence="22">
    <location>
        <begin position="490"/>
        <end position="805"/>
    </location>
</feature>
<dbReference type="FunFam" id="1.10.510.10:FF:000358">
    <property type="entry name" value="Putative leucine-rich repeat receptor-like serine/threonine-protein kinase"/>
    <property type="match status" value="1"/>
</dbReference>
<evidence type="ECO:0000256" key="5">
    <source>
        <dbReference type="ARBA" id="ARBA00022553"/>
    </source>
</evidence>
<evidence type="ECO:0000256" key="3">
    <source>
        <dbReference type="ARBA" id="ARBA00022475"/>
    </source>
</evidence>
<keyword evidence="14" id="KW-1133">Transmembrane helix</keyword>
<feature type="domain" description="Protein kinase" evidence="22">
    <location>
        <begin position="829"/>
        <end position="1105"/>
    </location>
</feature>
<keyword evidence="6" id="KW-0433">Leucine-rich repeat</keyword>
<dbReference type="InterPro" id="IPR025886">
    <property type="entry name" value="PP2-like"/>
</dbReference>
<dbReference type="InterPro" id="IPR000719">
    <property type="entry name" value="Prot_kinase_dom"/>
</dbReference>
<evidence type="ECO:0000256" key="1">
    <source>
        <dbReference type="ARBA" id="ARBA00004162"/>
    </source>
</evidence>
<dbReference type="Pfam" id="PF14299">
    <property type="entry name" value="PP2"/>
    <property type="match status" value="2"/>
</dbReference>
<dbReference type="PANTHER" id="PTHR27003:SF471">
    <property type="entry name" value="VASCULAR ENDOTHELIAL GROWTH FACTOR RECEPTOR 2 (VEGFR2)-RELATED"/>
    <property type="match status" value="1"/>
</dbReference>
<name>A0A9R1WNE9_LACSA</name>
<proteinExistence type="predicted"/>
<evidence type="ECO:0000256" key="19">
    <source>
        <dbReference type="ARBA" id="ARBA00048679"/>
    </source>
</evidence>
<feature type="binding site" evidence="20">
    <location>
        <position position="860"/>
    </location>
    <ligand>
        <name>ATP</name>
        <dbReference type="ChEBI" id="CHEBI:30616"/>
    </ligand>
</feature>
<dbReference type="PANTHER" id="PTHR27003">
    <property type="entry name" value="OS07G0166700 PROTEIN"/>
    <property type="match status" value="1"/>
</dbReference>
<dbReference type="GO" id="GO:0004672">
    <property type="term" value="F:protein kinase activity"/>
    <property type="evidence" value="ECO:0000318"/>
    <property type="project" value="GO_Central"/>
</dbReference>
<dbReference type="GO" id="GO:0005524">
    <property type="term" value="F:ATP binding"/>
    <property type="evidence" value="ECO:0007669"/>
    <property type="project" value="UniProtKB-UniRule"/>
</dbReference>
<evidence type="ECO:0000256" key="20">
    <source>
        <dbReference type="PROSITE-ProRule" id="PRU10141"/>
    </source>
</evidence>
<dbReference type="GO" id="GO:0005886">
    <property type="term" value="C:plasma membrane"/>
    <property type="evidence" value="ECO:0000318"/>
    <property type="project" value="GO_Central"/>
</dbReference>
<evidence type="ECO:0000256" key="16">
    <source>
        <dbReference type="ARBA" id="ARBA00023170"/>
    </source>
</evidence>
<dbReference type="SMART" id="SM00220">
    <property type="entry name" value="S_TKc"/>
    <property type="match status" value="3"/>
</dbReference>
<dbReference type="SUPFAM" id="SSF56112">
    <property type="entry name" value="Protein kinase-like (PK-like)"/>
    <property type="match status" value="3"/>
</dbReference>
<dbReference type="InterPro" id="IPR001245">
    <property type="entry name" value="Ser-Thr/Tyr_kinase_cat_dom"/>
</dbReference>
<gene>
    <name evidence="23" type="ORF">LSAT_V11C100018280</name>
</gene>
<dbReference type="GO" id="GO:0004674">
    <property type="term" value="F:protein serine/threonine kinase activity"/>
    <property type="evidence" value="ECO:0007669"/>
    <property type="project" value="UniProtKB-KW"/>
</dbReference>
<evidence type="ECO:0000259" key="22">
    <source>
        <dbReference type="PROSITE" id="PS50011"/>
    </source>
</evidence>
<sequence>MSSSSSNYQLERFRIPLKQIADATNDFSSVNLIRRGGFGEEYKGQLLLSGQLINIVARRLDRQCGHGNKEFWMEVLMLSTLKHENLVSIIGFCDENEEKIVINKHDANGSLDQYLRDPATLTWTRRLEICVGMARALSYIHYDKRRNFSVVHRNIKSSKILLDDNWKPKLSGFELSMKTTATRRHRLLLGGLCGTRGYIDPIYEKTGGVTHKSDVYSLGVVLFEVMCGRTAFINPKGFSAQLAKHDLEQESTDMVGKGDQGLPDLVKKMDDGSSPTPANQDSTKGLLDVVENLDEGLLPQLANQVSTETSTYELSVPPLRWSLVSNLPELMEAPSLSDIRDHVHSSTYMFSEPGDGEAPGSSDLGQRERSDIGMEYNTNIDTEEKFMFTLAPLAIKFRPRHLHIADLELLAPLAICGYEQGKLDDMIDPDLWKQMGPQSFKVFSETAYYCLKEQRSQRTLEGTSTNQLKGKFLKHLEIPLSEIKSATKNFHKTCLIGAGAYGEVYKAELDHFDNKNVLPLEDKNISDLPKKHNTVAIKRIKIREDNQGQEGFLGEIEMLTSCKHPNIVSLLGFCEEGGHMILVYEHAFNGSLDDYLGSEGSLTNLTWVQRIKICIDIARGLNYLHTKIEGEQRIIHRDIKSGNILLGENWEAKIADFGLSKFHHDDQQVNKTLFTKNLAGTELYLDPEYVNTGRLKNESDIYSFGVVLFEMMAGKFANDPIFTSENSNGIAHVARRRFKEGRNSIKKMVDPRLMEETYENIFTLNKGPDQDSLYAFSKIAYQCLAETQAERPTAEVIVKKLEEALSFQENIKDNLRISLEDIILATDNFSDSNVIGRGGFGRIYKAEVTHANGRHTIAAKRLDPTGGQGETEFMAELEILLEYKHENVIGLIGYCKDHVEQIICTEYASKGSLDVHLKDNDLTWMKRLEISIDIARGLDFLHGGGVTQEVVMHRDIKSSNILLTDNWRAKIGDFGLSLITPIDEETDFVIDNACGTPGYCDPLYEKLGFLTKESDIYSLGVVLFEILCGRLVFKRIIGSFHNRITLFQRHYEKGELDQMVFEGIKDQIAPKSLDIFQNIAYQCLHDEKEKRPTTSKVLLQLNKALEFQDDYDIWEPKLPKDYEKLIQMSDSREIYSLEKKKDIYQMLCNGVLLQKGKVLFSLDVDGERNEMISATKFSYKNRWSHKWRSVPKSRFHKVAELLDISNLNIQIKIKAQFLSPGVDYGVRLVFRFCGPRKSVAKRMYVNLKYKKGSESLHAYFATWREDGWMMTELCRFLNHNRDVEFEFLLESFSQCYCESRGVKHGEIKDPKDVQQPLIKLDLSTDQVQQLPTNCENEVQRFESYDEGEKAFSPNKVSKKKHFILSAKEALYVSSDVKLFKSMRSTHSRSEDVVELLRQQVFRIKCKIESQMLSPDTEYTCYLVFKLSEKCHGLYCPVIVRNLLNRKIKEKGIVYFRSPSPCNVNDTDRVPKEREDGWMEVNVWKFNSSNGIRDDCVFINLKLICYEGTMSGLSISSIEFRSM</sequence>
<reference evidence="23 24" key="1">
    <citation type="journal article" date="2017" name="Nat. Commun.">
        <title>Genome assembly with in vitro proximity ligation data and whole-genome triplication in lettuce.</title>
        <authorList>
            <person name="Reyes-Chin-Wo S."/>
            <person name="Wang Z."/>
            <person name="Yang X."/>
            <person name="Kozik A."/>
            <person name="Arikit S."/>
            <person name="Song C."/>
            <person name="Xia L."/>
            <person name="Froenicke L."/>
            <person name="Lavelle D.O."/>
            <person name="Truco M.J."/>
            <person name="Xia R."/>
            <person name="Zhu S."/>
            <person name="Xu C."/>
            <person name="Xu H."/>
            <person name="Xu X."/>
            <person name="Cox K."/>
            <person name="Korf I."/>
            <person name="Meyers B.C."/>
            <person name="Michelmore R.W."/>
        </authorList>
    </citation>
    <scope>NUCLEOTIDE SEQUENCE [LARGE SCALE GENOMIC DNA]</scope>
    <source>
        <strain evidence="24">cv. Salinas</strain>
        <tissue evidence="23">Seedlings</tissue>
    </source>
</reference>
<keyword evidence="13 20" id="KW-0067">ATP-binding</keyword>
<dbReference type="Gene3D" id="1.10.510.10">
    <property type="entry name" value="Transferase(Phosphotransferase) domain 1"/>
    <property type="match status" value="3"/>
</dbReference>
<dbReference type="PROSITE" id="PS50011">
    <property type="entry name" value="PROTEIN_KINASE_DOM"/>
    <property type="match status" value="3"/>
</dbReference>
<evidence type="ECO:0000256" key="11">
    <source>
        <dbReference type="ARBA" id="ARBA00022741"/>
    </source>
</evidence>
<keyword evidence="9" id="KW-0732">Signal</keyword>
<keyword evidence="4" id="KW-0723">Serine/threonine-protein kinase</keyword>
<evidence type="ECO:0000256" key="21">
    <source>
        <dbReference type="SAM" id="MobiDB-lite"/>
    </source>
</evidence>
<evidence type="ECO:0000256" key="2">
    <source>
        <dbReference type="ARBA" id="ARBA00012513"/>
    </source>
</evidence>
<dbReference type="Pfam" id="PF00069">
    <property type="entry name" value="Pkinase"/>
    <property type="match status" value="2"/>
</dbReference>
<comment type="catalytic activity">
    <reaction evidence="19">
        <text>L-seryl-[protein] + ATP = O-phospho-L-seryl-[protein] + ADP + H(+)</text>
        <dbReference type="Rhea" id="RHEA:17989"/>
        <dbReference type="Rhea" id="RHEA-COMP:9863"/>
        <dbReference type="Rhea" id="RHEA-COMP:11604"/>
        <dbReference type="ChEBI" id="CHEBI:15378"/>
        <dbReference type="ChEBI" id="CHEBI:29999"/>
        <dbReference type="ChEBI" id="CHEBI:30616"/>
        <dbReference type="ChEBI" id="CHEBI:83421"/>
        <dbReference type="ChEBI" id="CHEBI:456216"/>
        <dbReference type="EC" id="2.7.11.1"/>
    </reaction>
</comment>
<accession>A0A9R1WNE9</accession>